<evidence type="ECO:0000313" key="1">
    <source>
        <dbReference type="EMBL" id="BFM42708.1"/>
    </source>
</evidence>
<dbReference type="EMBL" id="AP031573">
    <property type="protein sequence ID" value="BFM42708.1"/>
    <property type="molecule type" value="Genomic_DNA"/>
</dbReference>
<reference evidence="1" key="1">
    <citation type="submission" date="2024-05" db="EMBL/GenBank/DDBJ databases">
        <title>Whole-Genome Sequence of CFS9, a Potential Fish Probiotic Isolated from the Body Surface of Silurus asotus.</title>
        <authorList>
            <person name="Kojima M."/>
            <person name="Tobioka K."/>
            <person name="Yokota K."/>
            <person name="Nakatani H."/>
            <person name="Hori K."/>
            <person name="Tamaru Y."/>
            <person name="Okazaki F."/>
        </authorList>
    </citation>
    <scope>NUCLEOTIDE SEQUENCE</scope>
    <source>
        <strain evidence="1">CFS9</strain>
    </source>
</reference>
<proteinExistence type="predicted"/>
<gene>
    <name evidence="1" type="ORF">CFS9_13490</name>
</gene>
<accession>A0AAT9GZR3</accession>
<sequence length="130" mass="15407">MKTTTKESATDYLMDHLKVCETKEDLILAFWFYWVESVTISSFEFRKVVTSSAVSKWFTIELHKEELEFKDLIKRYPRVNGRDKDRLYCKCISKLMSRFPIPLLNEAKKRDQQPSKVPGIRVPFPIEILN</sequence>
<protein>
    <submittedName>
        <fullName evidence="1">Uncharacterized protein</fullName>
    </submittedName>
</protein>
<name>A0AAT9GZR3_9FLAO</name>
<organism evidence="1">
    <name type="scientific">Flavobacterium sp. CFS9</name>
    <dbReference type="NCBI Taxonomy" id="3143118"/>
    <lineage>
        <taxon>Bacteria</taxon>
        <taxon>Pseudomonadati</taxon>
        <taxon>Bacteroidota</taxon>
        <taxon>Flavobacteriia</taxon>
        <taxon>Flavobacteriales</taxon>
        <taxon>Flavobacteriaceae</taxon>
        <taxon>Flavobacterium</taxon>
    </lineage>
</organism>
<dbReference type="RefSeq" id="WP_369617833.1">
    <property type="nucleotide sequence ID" value="NZ_AP031573.1"/>
</dbReference>
<dbReference type="AlphaFoldDB" id="A0AAT9GZR3"/>